<proteinExistence type="predicted"/>
<sequence>MFLNKFHAPKNVKIQFETTVKLQSNVKEASFVGTPASHLRIQNCSVPDKILGRGLILEIESGLFDYFRILIWGFF</sequence>
<accession>A0A396Z919</accession>
<organism evidence="1 2">
    <name type="scientific">Leptospira stimsonii</name>
    <dbReference type="NCBI Taxonomy" id="2202203"/>
    <lineage>
        <taxon>Bacteria</taxon>
        <taxon>Pseudomonadati</taxon>
        <taxon>Spirochaetota</taxon>
        <taxon>Spirochaetia</taxon>
        <taxon>Leptospirales</taxon>
        <taxon>Leptospiraceae</taxon>
        <taxon>Leptospira</taxon>
    </lineage>
</organism>
<evidence type="ECO:0000313" key="1">
    <source>
        <dbReference type="EMBL" id="RHX91881.1"/>
    </source>
</evidence>
<gene>
    <name evidence="1" type="ORF">DLM75_01135</name>
</gene>
<evidence type="ECO:0000313" key="2">
    <source>
        <dbReference type="Proteomes" id="UP000265798"/>
    </source>
</evidence>
<dbReference type="EMBL" id="QHCT01000001">
    <property type="protein sequence ID" value="RHX91881.1"/>
    <property type="molecule type" value="Genomic_DNA"/>
</dbReference>
<name>A0A396Z919_9LEPT</name>
<dbReference type="Proteomes" id="UP000265798">
    <property type="component" value="Unassembled WGS sequence"/>
</dbReference>
<protein>
    <submittedName>
        <fullName evidence="1">Uncharacterized protein</fullName>
    </submittedName>
</protein>
<comment type="caution">
    <text evidence="1">The sequence shown here is derived from an EMBL/GenBank/DDBJ whole genome shotgun (WGS) entry which is preliminary data.</text>
</comment>
<reference evidence="2" key="1">
    <citation type="submission" date="2018-05" db="EMBL/GenBank/DDBJ databases">
        <title>Leptospira yasudae sp. nov. and Leptospira stimsonii sp. nov., two pathogenic species of the genus Leptospira isolated from environmental sources.</title>
        <authorList>
            <person name="Casanovas-Massana A."/>
            <person name="Hamond C."/>
            <person name="Santos L.A."/>
            <person name="Hacker K.P."/>
            <person name="Balassiano I."/>
            <person name="Medeiros M.A."/>
            <person name="Reis M.G."/>
            <person name="Ko A.I."/>
            <person name="Wunder E.A."/>
        </authorList>
    </citation>
    <scope>NUCLEOTIDE SEQUENCE [LARGE SCALE GENOMIC DNA]</scope>
    <source>
        <strain evidence="2">Yale</strain>
    </source>
</reference>
<dbReference type="AlphaFoldDB" id="A0A396Z919"/>